<feature type="domain" description="Amidohydrolase-related" evidence="2">
    <location>
        <begin position="4"/>
        <end position="272"/>
    </location>
</feature>
<evidence type="ECO:0000259" key="2">
    <source>
        <dbReference type="Pfam" id="PF04909"/>
    </source>
</evidence>
<keyword evidence="1" id="KW-0456">Lyase</keyword>
<evidence type="ECO:0000313" key="4">
    <source>
        <dbReference type="Proteomes" id="UP000198744"/>
    </source>
</evidence>
<dbReference type="PANTHER" id="PTHR21240">
    <property type="entry name" value="2-AMINO-3-CARBOXYLMUCONATE-6-SEMIALDEHYDE DECARBOXYLASE"/>
    <property type="match status" value="1"/>
</dbReference>
<dbReference type="OrthoDB" id="9799024at2"/>
<dbReference type="AlphaFoldDB" id="A0A1H7ZHI6"/>
<dbReference type="InterPro" id="IPR032465">
    <property type="entry name" value="ACMSD"/>
</dbReference>
<dbReference type="STRING" id="43775.SAMN04489760_1237"/>
<gene>
    <name evidence="3" type="ORF">SAMN04489760_1237</name>
</gene>
<sequence>MKVIDFHLHAASVEVWQPWVAEYFRKNNPDTFDRFADGLTPEELVALLASQGVSSAVVLAEYAPKCTGIVTNEETARFCQDQEALVPFGGLNLEDGTPFDVQARRAVEELGMKGFKLLPSYQFFYPNDPSLFPFYEYVQSKGLPIMFHTGSSIFNGTRIKYADPLLLDDVADEFPDLTILMEHGGRPFWYDRAAWMISRHRNVHIGIAGMAIRHLPRLFPNLEKFSDRFVFGSDWPGMYDVKGLVDRVLALPYSNETKEAILHGNAERVLGRG</sequence>
<dbReference type="Gene3D" id="3.20.20.140">
    <property type="entry name" value="Metal-dependent hydrolases"/>
    <property type="match status" value="1"/>
</dbReference>
<keyword evidence="4" id="KW-1185">Reference proteome</keyword>
<dbReference type="SUPFAM" id="SSF51556">
    <property type="entry name" value="Metallo-dependent hydrolases"/>
    <property type="match status" value="1"/>
</dbReference>
<dbReference type="EMBL" id="FOBS01000023">
    <property type="protein sequence ID" value="SEM57008.1"/>
    <property type="molecule type" value="Genomic_DNA"/>
</dbReference>
<dbReference type="Pfam" id="PF04909">
    <property type="entry name" value="Amidohydro_2"/>
    <property type="match status" value="1"/>
</dbReference>
<dbReference type="RefSeq" id="WP_093884198.1">
    <property type="nucleotide sequence ID" value="NZ_FOBS01000023.1"/>
</dbReference>
<evidence type="ECO:0000313" key="3">
    <source>
        <dbReference type="EMBL" id="SEM57008.1"/>
    </source>
</evidence>
<evidence type="ECO:0000256" key="1">
    <source>
        <dbReference type="ARBA" id="ARBA00023239"/>
    </source>
</evidence>
<name>A0A1H7ZHI6_9BACT</name>
<dbReference type="CDD" id="cd01292">
    <property type="entry name" value="metallo-dependent_hydrolases"/>
    <property type="match status" value="1"/>
</dbReference>
<dbReference type="GO" id="GO:0016831">
    <property type="term" value="F:carboxy-lyase activity"/>
    <property type="evidence" value="ECO:0007669"/>
    <property type="project" value="InterPro"/>
</dbReference>
<dbReference type="InterPro" id="IPR006680">
    <property type="entry name" value="Amidohydro-rel"/>
</dbReference>
<dbReference type="InterPro" id="IPR032466">
    <property type="entry name" value="Metal_Hydrolase"/>
</dbReference>
<organism evidence="3 4">
    <name type="scientific">Syntrophus gentianae</name>
    <dbReference type="NCBI Taxonomy" id="43775"/>
    <lineage>
        <taxon>Bacteria</taxon>
        <taxon>Pseudomonadati</taxon>
        <taxon>Thermodesulfobacteriota</taxon>
        <taxon>Syntrophia</taxon>
        <taxon>Syntrophales</taxon>
        <taxon>Syntrophaceae</taxon>
        <taxon>Syntrophus</taxon>
    </lineage>
</organism>
<protein>
    <recommendedName>
        <fullName evidence="2">Amidohydrolase-related domain-containing protein</fullName>
    </recommendedName>
</protein>
<dbReference type="Proteomes" id="UP000198744">
    <property type="component" value="Unassembled WGS sequence"/>
</dbReference>
<dbReference type="GO" id="GO:0016787">
    <property type="term" value="F:hydrolase activity"/>
    <property type="evidence" value="ECO:0007669"/>
    <property type="project" value="InterPro"/>
</dbReference>
<proteinExistence type="predicted"/>
<accession>A0A1H7ZHI6</accession>
<reference evidence="3 4" key="1">
    <citation type="submission" date="2016-10" db="EMBL/GenBank/DDBJ databases">
        <authorList>
            <person name="de Groot N.N."/>
        </authorList>
    </citation>
    <scope>NUCLEOTIDE SEQUENCE [LARGE SCALE GENOMIC DNA]</scope>
    <source>
        <strain evidence="3 4">DSM 8423</strain>
    </source>
</reference>